<feature type="compositionally biased region" description="Basic and acidic residues" evidence="5">
    <location>
        <begin position="16"/>
        <end position="35"/>
    </location>
</feature>
<dbReference type="PANTHER" id="PTHR45685">
    <property type="entry name" value="HELICASE SRCAP-RELATED"/>
    <property type="match status" value="1"/>
</dbReference>
<keyword evidence="2" id="KW-0547">Nucleotide-binding</keyword>
<evidence type="ECO:0000256" key="2">
    <source>
        <dbReference type="ARBA" id="ARBA00022741"/>
    </source>
</evidence>
<keyword evidence="8" id="KW-1185">Reference proteome</keyword>
<dbReference type="Proteomes" id="UP001289374">
    <property type="component" value="Unassembled WGS sequence"/>
</dbReference>
<sequence length="294" mass="34347">MEYWKKSWLPKGPRSNLDHERTKGSRSFERTRRPKTHWDQDLEEMALLSKDIESERKWKLAQAKKVEIRANQATRSEKRVKHSTGILMLSYKFDQKEEKKLSQLALNISKDVKVLVEASVQDEDYVLQPGDESEYWKKPWLPRGPRRSKLRKNLAVLKRIGTMFLRDGQFFKRYVSTLRENLVNSPTLCKSSNLCPIQEQPTIHQKGGEVTNKKAFESDTRPQSTVFVQDEDYDLQPGGKSESWKKSWLPKDPGSKLDHERTKGGRSSERTLSVLKPIGTMFWKRWLGCQRLKA</sequence>
<feature type="domain" description="HSA" evidence="6">
    <location>
        <begin position="26"/>
        <end position="89"/>
    </location>
</feature>
<evidence type="ECO:0000256" key="3">
    <source>
        <dbReference type="ARBA" id="ARBA00022806"/>
    </source>
</evidence>
<dbReference type="InterPro" id="IPR050520">
    <property type="entry name" value="INO80/SWR1_helicase"/>
</dbReference>
<dbReference type="EMBL" id="JACGWL010000012">
    <property type="protein sequence ID" value="KAK4390181.1"/>
    <property type="molecule type" value="Genomic_DNA"/>
</dbReference>
<dbReference type="Pfam" id="PF07529">
    <property type="entry name" value="HSA"/>
    <property type="match status" value="1"/>
</dbReference>
<name>A0AAE1WBL8_9LAMI</name>
<evidence type="ECO:0000313" key="8">
    <source>
        <dbReference type="Proteomes" id="UP001289374"/>
    </source>
</evidence>
<dbReference type="GO" id="GO:0005524">
    <property type="term" value="F:ATP binding"/>
    <property type="evidence" value="ECO:0007669"/>
    <property type="project" value="UniProtKB-KW"/>
</dbReference>
<feature type="compositionally biased region" description="Basic and acidic residues" evidence="5">
    <location>
        <begin position="253"/>
        <end position="269"/>
    </location>
</feature>
<reference evidence="7" key="1">
    <citation type="submission" date="2020-06" db="EMBL/GenBank/DDBJ databases">
        <authorList>
            <person name="Li T."/>
            <person name="Hu X."/>
            <person name="Zhang T."/>
            <person name="Song X."/>
            <person name="Zhang H."/>
            <person name="Dai N."/>
            <person name="Sheng W."/>
            <person name="Hou X."/>
            <person name="Wei L."/>
        </authorList>
    </citation>
    <scope>NUCLEOTIDE SEQUENCE</scope>
    <source>
        <strain evidence="7">K16</strain>
        <tissue evidence="7">Leaf</tissue>
    </source>
</reference>
<dbReference type="InterPro" id="IPR014012">
    <property type="entry name" value="HSA_dom"/>
</dbReference>
<keyword evidence="3" id="KW-0378">Hydrolase</keyword>
<evidence type="ECO:0000256" key="5">
    <source>
        <dbReference type="SAM" id="MobiDB-lite"/>
    </source>
</evidence>
<dbReference type="GO" id="GO:0003677">
    <property type="term" value="F:DNA binding"/>
    <property type="evidence" value="ECO:0007669"/>
    <property type="project" value="UniProtKB-KW"/>
</dbReference>
<organism evidence="7 8">
    <name type="scientific">Sesamum angolense</name>
    <dbReference type="NCBI Taxonomy" id="2727404"/>
    <lineage>
        <taxon>Eukaryota</taxon>
        <taxon>Viridiplantae</taxon>
        <taxon>Streptophyta</taxon>
        <taxon>Embryophyta</taxon>
        <taxon>Tracheophyta</taxon>
        <taxon>Spermatophyta</taxon>
        <taxon>Magnoliopsida</taxon>
        <taxon>eudicotyledons</taxon>
        <taxon>Gunneridae</taxon>
        <taxon>Pentapetalae</taxon>
        <taxon>asterids</taxon>
        <taxon>lamiids</taxon>
        <taxon>Lamiales</taxon>
        <taxon>Pedaliaceae</taxon>
        <taxon>Sesamum</taxon>
    </lineage>
</organism>
<dbReference type="GO" id="GO:0000812">
    <property type="term" value="C:Swr1 complex"/>
    <property type="evidence" value="ECO:0007669"/>
    <property type="project" value="TreeGrafter"/>
</dbReference>
<dbReference type="GO" id="GO:0016887">
    <property type="term" value="F:ATP hydrolysis activity"/>
    <property type="evidence" value="ECO:0007669"/>
    <property type="project" value="TreeGrafter"/>
</dbReference>
<feature type="region of interest" description="Disordered" evidence="5">
    <location>
        <begin position="236"/>
        <end position="270"/>
    </location>
</feature>
<comment type="subcellular location">
    <subcellularLocation>
        <location evidence="1">Nucleus</location>
    </subcellularLocation>
</comment>
<protein>
    <submittedName>
        <fullName evidence="7">Protein PHOTOPERIOD-INDEPENDENT EARLY FLOWERING 1</fullName>
    </submittedName>
</protein>
<keyword evidence="3" id="KW-0347">Helicase</keyword>
<evidence type="ECO:0000256" key="4">
    <source>
        <dbReference type="ARBA" id="ARBA00022840"/>
    </source>
</evidence>
<accession>A0AAE1WBL8</accession>
<gene>
    <name evidence="7" type="ORF">Sango_2081400</name>
</gene>
<dbReference type="AlphaFoldDB" id="A0AAE1WBL8"/>
<proteinExistence type="predicted"/>
<evidence type="ECO:0000256" key="1">
    <source>
        <dbReference type="ARBA" id="ARBA00004123"/>
    </source>
</evidence>
<keyword evidence="4" id="KW-0067">ATP-binding</keyword>
<reference evidence="7" key="2">
    <citation type="journal article" date="2024" name="Plant">
        <title>Genomic evolution and insights into agronomic trait innovations of Sesamum species.</title>
        <authorList>
            <person name="Miao H."/>
            <person name="Wang L."/>
            <person name="Qu L."/>
            <person name="Liu H."/>
            <person name="Sun Y."/>
            <person name="Le M."/>
            <person name="Wang Q."/>
            <person name="Wei S."/>
            <person name="Zheng Y."/>
            <person name="Lin W."/>
            <person name="Duan Y."/>
            <person name="Cao H."/>
            <person name="Xiong S."/>
            <person name="Wang X."/>
            <person name="Wei L."/>
            <person name="Li C."/>
            <person name="Ma Q."/>
            <person name="Ju M."/>
            <person name="Zhao R."/>
            <person name="Li G."/>
            <person name="Mu C."/>
            <person name="Tian Q."/>
            <person name="Mei H."/>
            <person name="Zhang T."/>
            <person name="Gao T."/>
            <person name="Zhang H."/>
        </authorList>
    </citation>
    <scope>NUCLEOTIDE SEQUENCE</scope>
    <source>
        <strain evidence="7">K16</strain>
    </source>
</reference>
<evidence type="ECO:0000313" key="7">
    <source>
        <dbReference type="EMBL" id="KAK4390181.1"/>
    </source>
</evidence>
<dbReference type="GO" id="GO:0004386">
    <property type="term" value="F:helicase activity"/>
    <property type="evidence" value="ECO:0007669"/>
    <property type="project" value="UniProtKB-KW"/>
</dbReference>
<dbReference type="GO" id="GO:0042393">
    <property type="term" value="F:histone binding"/>
    <property type="evidence" value="ECO:0007669"/>
    <property type="project" value="TreeGrafter"/>
</dbReference>
<evidence type="ECO:0000259" key="6">
    <source>
        <dbReference type="SMART" id="SM00573"/>
    </source>
</evidence>
<dbReference type="PANTHER" id="PTHR45685:SF1">
    <property type="entry name" value="HELICASE SRCAP"/>
    <property type="match status" value="1"/>
</dbReference>
<comment type="caution">
    <text evidence="7">The sequence shown here is derived from an EMBL/GenBank/DDBJ whole genome shotgun (WGS) entry which is preliminary data.</text>
</comment>
<feature type="region of interest" description="Disordered" evidence="5">
    <location>
        <begin position="1"/>
        <end position="35"/>
    </location>
</feature>
<dbReference type="SMART" id="SM00573">
    <property type="entry name" value="HSA"/>
    <property type="match status" value="1"/>
</dbReference>
<dbReference type="GO" id="GO:0006338">
    <property type="term" value="P:chromatin remodeling"/>
    <property type="evidence" value="ECO:0007669"/>
    <property type="project" value="TreeGrafter"/>
</dbReference>